<sequence length="219" mass="24322">MTITKSISSSNSTYFWLYLIAAAILMQIPVVNLPFVWAATFFHELSHAIAAILTGGEVSRIQLFINGAGLCFSLGGIAVVIAFSGYFGAPIFGFLLYKLSKVTSNTYSKYLSISMLAIISLVLILWSRDLLTILILIVLGFSFFLSLKYLNTKWLKYFFKLFGMSIMLNGISSVVTLLNVGRQGDAYSLAQMTWIPALVWVLIWCATNIAILYSAKKYT</sequence>
<evidence type="ECO:0000313" key="2">
    <source>
        <dbReference type="EMBL" id="RJY19189.1"/>
    </source>
</evidence>
<dbReference type="Proteomes" id="UP000273022">
    <property type="component" value="Unassembled WGS sequence"/>
</dbReference>
<feature type="transmembrane region" description="Helical" evidence="1">
    <location>
        <begin position="107"/>
        <end position="126"/>
    </location>
</feature>
<dbReference type="RefSeq" id="WP_121851907.1">
    <property type="nucleotide sequence ID" value="NZ_CP037952.1"/>
</dbReference>
<feature type="transmembrane region" description="Helical" evidence="1">
    <location>
        <begin position="63"/>
        <end position="87"/>
    </location>
</feature>
<evidence type="ECO:0000256" key="1">
    <source>
        <dbReference type="SAM" id="Phobius"/>
    </source>
</evidence>
<evidence type="ECO:0000313" key="3">
    <source>
        <dbReference type="Proteomes" id="UP000273022"/>
    </source>
</evidence>
<feature type="transmembrane region" description="Helical" evidence="1">
    <location>
        <begin position="15"/>
        <end position="42"/>
    </location>
</feature>
<proteinExistence type="predicted"/>
<name>A0A3A6UC41_9GAMM</name>
<dbReference type="EMBL" id="QYYH01000006">
    <property type="protein sequence ID" value="RJY19189.1"/>
    <property type="molecule type" value="Genomic_DNA"/>
</dbReference>
<feature type="transmembrane region" description="Helical" evidence="1">
    <location>
        <begin position="192"/>
        <end position="213"/>
    </location>
</feature>
<organism evidence="2 3">
    <name type="scientific">Parashewanella spongiae</name>
    <dbReference type="NCBI Taxonomy" id="342950"/>
    <lineage>
        <taxon>Bacteria</taxon>
        <taxon>Pseudomonadati</taxon>
        <taxon>Pseudomonadota</taxon>
        <taxon>Gammaproteobacteria</taxon>
        <taxon>Alteromonadales</taxon>
        <taxon>Shewanellaceae</taxon>
        <taxon>Parashewanella</taxon>
    </lineage>
</organism>
<dbReference type="Pfam" id="PF13398">
    <property type="entry name" value="Peptidase_M50B"/>
    <property type="match status" value="1"/>
</dbReference>
<dbReference type="OrthoDB" id="7425566at2"/>
<keyword evidence="1" id="KW-0812">Transmembrane</keyword>
<feature type="transmembrane region" description="Helical" evidence="1">
    <location>
        <begin position="157"/>
        <end position="180"/>
    </location>
</feature>
<keyword evidence="1" id="KW-0472">Membrane</keyword>
<comment type="caution">
    <text evidence="2">The sequence shown here is derived from an EMBL/GenBank/DDBJ whole genome shotgun (WGS) entry which is preliminary data.</text>
</comment>
<reference evidence="2 3" key="1">
    <citation type="submission" date="2018-09" db="EMBL/GenBank/DDBJ databases">
        <title>Phylogeny of the Shewanellaceae, and recommendation for two new genera, Pseudoshewanella and Parashewanella.</title>
        <authorList>
            <person name="Wang G."/>
        </authorList>
    </citation>
    <scope>NUCLEOTIDE SEQUENCE [LARGE SCALE GENOMIC DNA]</scope>
    <source>
        <strain evidence="2 3">KCTC 22492</strain>
    </source>
</reference>
<keyword evidence="1" id="KW-1133">Transmembrane helix</keyword>
<protein>
    <submittedName>
        <fullName evidence="2">M50 family peptidase</fullName>
    </submittedName>
</protein>
<accession>A0A3A6UC41</accession>
<keyword evidence="3" id="KW-1185">Reference proteome</keyword>
<feature type="transmembrane region" description="Helical" evidence="1">
    <location>
        <begin position="133"/>
        <end position="151"/>
    </location>
</feature>
<dbReference type="PANTHER" id="PTHR33979:SF2">
    <property type="entry name" value="PEPTIDASE M50B-LIKE-DOMAIN-CONTAINING PROTEIN"/>
    <property type="match status" value="1"/>
</dbReference>
<dbReference type="InterPro" id="IPR049500">
    <property type="entry name" value="Peptidase_M50B-like"/>
</dbReference>
<dbReference type="PANTHER" id="PTHR33979">
    <property type="entry name" value="OS02G0221600 PROTEIN"/>
    <property type="match status" value="1"/>
</dbReference>
<dbReference type="AlphaFoldDB" id="A0A3A6UC41"/>
<gene>
    <name evidence="2" type="ORF">D5R81_01575</name>
</gene>